<sequence length="199" mass="21848">MAQKLNQIVASLLLISTLLSAATQAIARRDDEEEDYVNALNPNRLNRRLKKQKLTHFHFYWHDIYSGSNPSAMQVVASPANTSTTGFGFVSMIDNPMTVGPDIGSKLIGRSQGFYGSADQRELAVLVTMNLVFLEGRYNGSTVALMGRNRIAAGIRETAVVGGTGVFRFATGYATARTQRFNQTSGDAVAEYNLYVLHY</sequence>
<protein>
    <recommendedName>
        <fullName evidence="4">Dirigent protein</fullName>
    </recommendedName>
</protein>
<dbReference type="Gene3D" id="2.40.480.10">
    <property type="entry name" value="Allene oxide cyclase-like"/>
    <property type="match status" value="1"/>
</dbReference>
<dbReference type="Proteomes" id="UP001154282">
    <property type="component" value="Unassembled WGS sequence"/>
</dbReference>
<feature type="chain" id="PRO_5043108058" description="Dirigent protein" evidence="4">
    <location>
        <begin position="28"/>
        <end position="199"/>
    </location>
</feature>
<dbReference type="PANTHER" id="PTHR21495">
    <property type="entry name" value="NUCLEOPORIN-RELATED"/>
    <property type="match status" value="1"/>
</dbReference>
<evidence type="ECO:0000256" key="4">
    <source>
        <dbReference type="RuleBase" id="RU363099"/>
    </source>
</evidence>
<accession>A0AAV0MPY7</accession>
<keyword evidence="6" id="KW-1185">Reference proteome</keyword>
<dbReference type="Pfam" id="PF03018">
    <property type="entry name" value="Dirigent"/>
    <property type="match status" value="1"/>
</dbReference>
<keyword evidence="4" id="KW-0052">Apoplast</keyword>
<evidence type="ECO:0000313" key="6">
    <source>
        <dbReference type="Proteomes" id="UP001154282"/>
    </source>
</evidence>
<evidence type="ECO:0000256" key="1">
    <source>
        <dbReference type="ARBA" id="ARBA00010746"/>
    </source>
</evidence>
<feature type="signal peptide" evidence="4">
    <location>
        <begin position="1"/>
        <end position="27"/>
    </location>
</feature>
<keyword evidence="4" id="KW-0732">Signal</keyword>
<name>A0AAV0MPY7_9ROSI</name>
<dbReference type="InterPro" id="IPR004265">
    <property type="entry name" value="Dirigent"/>
</dbReference>
<dbReference type="GO" id="GO:0048046">
    <property type="term" value="C:apoplast"/>
    <property type="evidence" value="ECO:0007669"/>
    <property type="project" value="UniProtKB-SubCell"/>
</dbReference>
<dbReference type="EMBL" id="CAMGYJ010000007">
    <property type="protein sequence ID" value="CAI0448098.1"/>
    <property type="molecule type" value="Genomic_DNA"/>
</dbReference>
<evidence type="ECO:0000256" key="3">
    <source>
        <dbReference type="ARBA" id="ARBA00022525"/>
    </source>
</evidence>
<dbReference type="GO" id="GO:0009699">
    <property type="term" value="P:phenylpropanoid biosynthetic process"/>
    <property type="evidence" value="ECO:0007669"/>
    <property type="project" value="UniProtKB-ARBA"/>
</dbReference>
<keyword evidence="3 4" id="KW-0964">Secreted</keyword>
<comment type="subunit">
    <text evidence="2 4">Homodimer.</text>
</comment>
<comment type="caution">
    <text evidence="5">The sequence shown here is derived from an EMBL/GenBank/DDBJ whole genome shotgun (WGS) entry which is preliminary data.</text>
</comment>
<evidence type="ECO:0000313" key="5">
    <source>
        <dbReference type="EMBL" id="CAI0448098.1"/>
    </source>
</evidence>
<dbReference type="AlphaFoldDB" id="A0AAV0MPY7"/>
<proteinExistence type="inferred from homology"/>
<organism evidence="5 6">
    <name type="scientific">Linum tenue</name>
    <dbReference type="NCBI Taxonomy" id="586396"/>
    <lineage>
        <taxon>Eukaryota</taxon>
        <taxon>Viridiplantae</taxon>
        <taxon>Streptophyta</taxon>
        <taxon>Embryophyta</taxon>
        <taxon>Tracheophyta</taxon>
        <taxon>Spermatophyta</taxon>
        <taxon>Magnoliopsida</taxon>
        <taxon>eudicotyledons</taxon>
        <taxon>Gunneridae</taxon>
        <taxon>Pentapetalae</taxon>
        <taxon>rosids</taxon>
        <taxon>fabids</taxon>
        <taxon>Malpighiales</taxon>
        <taxon>Linaceae</taxon>
        <taxon>Linum</taxon>
    </lineage>
</organism>
<comment type="similarity">
    <text evidence="1 4">Belongs to the plant dirigent protein family.</text>
</comment>
<dbReference type="InterPro" id="IPR044859">
    <property type="entry name" value="Allene_oxi_cyc_Dirigent"/>
</dbReference>
<evidence type="ECO:0000256" key="2">
    <source>
        <dbReference type="ARBA" id="ARBA00011738"/>
    </source>
</evidence>
<gene>
    <name evidence="5" type="ORF">LITE_LOCUS29652</name>
</gene>
<comment type="function">
    <text evidence="4">Dirigent proteins impart stereoselectivity on the phenoxy radical-coupling reaction, yielding optically active lignans from two molecules of coniferyl alcohol in the biosynthesis of lignans, flavonolignans, and alkaloids and thus plays a central role in plant secondary metabolism.</text>
</comment>
<comment type="subcellular location">
    <subcellularLocation>
        <location evidence="4">Secreted</location>
        <location evidence="4">Extracellular space</location>
        <location evidence="4">Apoplast</location>
    </subcellularLocation>
</comment>
<reference evidence="5" key="1">
    <citation type="submission" date="2022-08" db="EMBL/GenBank/DDBJ databases">
        <authorList>
            <person name="Gutierrez-Valencia J."/>
        </authorList>
    </citation>
    <scope>NUCLEOTIDE SEQUENCE</scope>
</reference>